<dbReference type="OrthoDB" id="262529at2759"/>
<dbReference type="Gene3D" id="3.60.15.10">
    <property type="entry name" value="Ribonuclease Z/Hydroxyacylglutathione hydrolase-like"/>
    <property type="match status" value="1"/>
</dbReference>
<dbReference type="InterPro" id="IPR011084">
    <property type="entry name" value="DRMBL"/>
</dbReference>
<dbReference type="Pfam" id="PF07522">
    <property type="entry name" value="DRMBL"/>
    <property type="match status" value="1"/>
</dbReference>
<organism evidence="8 9">
    <name type="scientific">Lepidopterella palustris CBS 459.81</name>
    <dbReference type="NCBI Taxonomy" id="1314670"/>
    <lineage>
        <taxon>Eukaryota</taxon>
        <taxon>Fungi</taxon>
        <taxon>Dikarya</taxon>
        <taxon>Ascomycota</taxon>
        <taxon>Pezizomycotina</taxon>
        <taxon>Dothideomycetes</taxon>
        <taxon>Pleosporomycetidae</taxon>
        <taxon>Mytilinidiales</taxon>
        <taxon>Argynnaceae</taxon>
        <taxon>Lepidopterella</taxon>
    </lineage>
</organism>
<accession>A0A8E2EJR5</accession>
<evidence type="ECO:0000256" key="4">
    <source>
        <dbReference type="ARBA" id="ARBA00023204"/>
    </source>
</evidence>
<dbReference type="CDD" id="cd16273">
    <property type="entry name" value="SNM1A-1C-like_MBL-fold"/>
    <property type="match status" value="1"/>
</dbReference>
<dbReference type="SUPFAM" id="SSF56281">
    <property type="entry name" value="Metallo-hydrolase/oxidoreductase"/>
    <property type="match status" value="1"/>
</dbReference>
<dbReference type="AlphaFoldDB" id="A0A8E2EJR5"/>
<dbReference type="GO" id="GO:0003684">
    <property type="term" value="F:damaged DNA binding"/>
    <property type="evidence" value="ECO:0007669"/>
    <property type="project" value="TreeGrafter"/>
</dbReference>
<feature type="compositionally biased region" description="Polar residues" evidence="6">
    <location>
        <begin position="375"/>
        <end position="385"/>
    </location>
</feature>
<comment type="subcellular location">
    <subcellularLocation>
        <location evidence="1">Nucleus</location>
    </subcellularLocation>
</comment>
<dbReference type="FunFam" id="3.40.50.12650:FF:000007">
    <property type="entry name" value="DNA cross-link repair 1A protein, variant"/>
    <property type="match status" value="1"/>
</dbReference>
<keyword evidence="9" id="KW-1185">Reference proteome</keyword>
<dbReference type="GO" id="GO:0006303">
    <property type="term" value="P:double-strand break repair via nonhomologous end joining"/>
    <property type="evidence" value="ECO:0007669"/>
    <property type="project" value="TreeGrafter"/>
</dbReference>
<feature type="compositionally biased region" description="Polar residues" evidence="6">
    <location>
        <begin position="14"/>
        <end position="43"/>
    </location>
</feature>
<evidence type="ECO:0000256" key="6">
    <source>
        <dbReference type="SAM" id="MobiDB-lite"/>
    </source>
</evidence>
<dbReference type="FunFam" id="3.60.15.10:FF:000038">
    <property type="entry name" value="DNA cross-link repair protein pso2/snm1"/>
    <property type="match status" value="1"/>
</dbReference>
<sequence>MATKTLPKKPTPNRPASTPAKTRQTTLVPRSGAKKSSATNGVSNGKPKAKPNGSILTFFKKTEESTSNGLFLEERTPRQGTRHVENNTENVGWEDFPDDDTKDKDDDDSQERFNESRESVKRRRISADVLERACSPPPPNVSENKEDSVGLSSSIAKAQKAAKRVGPFLEDSDSEVDETSIERTTSLIPGFKTSGSSTSSSIKDVPMLSEDDAVEKYEKSDSCKLLLMKSESTNDTIVQDFEDFQDLEDEEFPEGEEYDERRWMEEQHRLEMAEGEFEDEPDDFDDLSPLNGILNRMEHITKDDTDLGGSNTSMCPLCSATLSGLSDSQASAHVNACLDGNPISLPKRKLSDRDRDPATANSKRFQRLVRPPKPGQQNPFTLANSTTEPNSAFSKLMANHAEDAAWAIAAASESASRGKPAYKRTCPFYKILPGFFICVDAFRYGAVQGCNGYFLSHFHSDHYVGLTASWCHGPIYCSRVTGNLVRQQLRVDPKWVVDLEFEKKTEVPGTEGVQVTMIPANHCPGSSLFLFEKVIGKGKNPKSQRVLHCGDFRACRAHVEHPLLRPDVIDAVGGRKGQQKLDVCYLDTTYLNPKYAFPAQEEVIKSCADMCISLNKDCTDDTDGWEQMKRERAGEGMVKFVRKGSEIKQEGSNNDVVDAVNITQTGNAKARGRLLVVVGTYSIGKERICLGIARALNSKIYAPPAKQRICAALEDAELNSRLTTDPREAQVHMTPLFEIRAETLDDYLNGFRDDFSRAVGFRPSGWNYRPPNSRSVESPSVQTVLHSQNWKNTYTMRELIPQRGSTSRASCFGVPYSEHSSFRELTMFCCALRIDKIIPTVNVGSAKSREKMKWWCEKWAVEKKKNGLFRLEEDGAVW</sequence>
<evidence type="ECO:0000256" key="3">
    <source>
        <dbReference type="ARBA" id="ARBA00022763"/>
    </source>
</evidence>
<reference evidence="8 9" key="1">
    <citation type="journal article" date="2016" name="Nat. Commun.">
        <title>Ectomycorrhizal ecology is imprinted in the genome of the dominant symbiotic fungus Cenococcum geophilum.</title>
        <authorList>
            <consortium name="DOE Joint Genome Institute"/>
            <person name="Peter M."/>
            <person name="Kohler A."/>
            <person name="Ohm R.A."/>
            <person name="Kuo A."/>
            <person name="Krutzmann J."/>
            <person name="Morin E."/>
            <person name="Arend M."/>
            <person name="Barry K.W."/>
            <person name="Binder M."/>
            <person name="Choi C."/>
            <person name="Clum A."/>
            <person name="Copeland A."/>
            <person name="Grisel N."/>
            <person name="Haridas S."/>
            <person name="Kipfer T."/>
            <person name="LaButti K."/>
            <person name="Lindquist E."/>
            <person name="Lipzen A."/>
            <person name="Maire R."/>
            <person name="Meier B."/>
            <person name="Mihaltcheva S."/>
            <person name="Molinier V."/>
            <person name="Murat C."/>
            <person name="Poggeler S."/>
            <person name="Quandt C.A."/>
            <person name="Sperisen C."/>
            <person name="Tritt A."/>
            <person name="Tisserant E."/>
            <person name="Crous P.W."/>
            <person name="Henrissat B."/>
            <person name="Nehls U."/>
            <person name="Egli S."/>
            <person name="Spatafora J.W."/>
            <person name="Grigoriev I.V."/>
            <person name="Martin F.M."/>
        </authorList>
    </citation>
    <scope>NUCLEOTIDE SEQUENCE [LARGE SCALE GENOMIC DNA]</scope>
    <source>
        <strain evidence="8 9">CBS 459.81</strain>
    </source>
</reference>
<evidence type="ECO:0000256" key="2">
    <source>
        <dbReference type="ARBA" id="ARBA00010304"/>
    </source>
</evidence>
<protein>
    <submittedName>
        <fullName evidence="8">DRMBL-domain-containing protein</fullName>
    </submittedName>
</protein>
<evidence type="ECO:0000256" key="5">
    <source>
        <dbReference type="ARBA" id="ARBA00023242"/>
    </source>
</evidence>
<dbReference type="InterPro" id="IPR036866">
    <property type="entry name" value="RibonucZ/Hydroxyglut_hydro"/>
</dbReference>
<comment type="similarity">
    <text evidence="2">Belongs to the DNA repair metallo-beta-lactamase (DRMBL) family.</text>
</comment>
<feature type="domain" description="DNA repair metallo-beta-lactamase" evidence="7">
    <location>
        <begin position="717"/>
        <end position="844"/>
    </location>
</feature>
<dbReference type="GO" id="GO:0035312">
    <property type="term" value="F:5'-3' DNA exonuclease activity"/>
    <property type="evidence" value="ECO:0007669"/>
    <property type="project" value="TreeGrafter"/>
</dbReference>
<evidence type="ECO:0000256" key="1">
    <source>
        <dbReference type="ARBA" id="ARBA00004123"/>
    </source>
</evidence>
<name>A0A8E2EJR5_9PEZI</name>
<feature type="region of interest" description="Disordered" evidence="6">
    <location>
        <begin position="1"/>
        <end position="206"/>
    </location>
</feature>
<evidence type="ECO:0000259" key="7">
    <source>
        <dbReference type="Pfam" id="PF07522"/>
    </source>
</evidence>
<dbReference type="GO" id="GO:0005634">
    <property type="term" value="C:nucleus"/>
    <property type="evidence" value="ECO:0007669"/>
    <property type="project" value="UniProtKB-SubCell"/>
</dbReference>
<keyword evidence="5" id="KW-0539">Nucleus</keyword>
<dbReference type="EMBL" id="KV744824">
    <property type="protein sequence ID" value="OCK85091.1"/>
    <property type="molecule type" value="Genomic_DNA"/>
</dbReference>
<evidence type="ECO:0000313" key="8">
    <source>
        <dbReference type="EMBL" id="OCK85091.1"/>
    </source>
</evidence>
<keyword evidence="4" id="KW-0234">DNA repair</keyword>
<proteinExistence type="inferred from homology"/>
<dbReference type="PANTHER" id="PTHR23240">
    <property type="entry name" value="DNA CROSS-LINK REPAIR PROTEIN PSO2/SNM1-RELATED"/>
    <property type="match status" value="1"/>
</dbReference>
<evidence type="ECO:0000313" key="9">
    <source>
        <dbReference type="Proteomes" id="UP000250266"/>
    </source>
</evidence>
<feature type="compositionally biased region" description="Basic and acidic residues" evidence="6">
    <location>
        <begin position="99"/>
        <end position="131"/>
    </location>
</feature>
<dbReference type="Gene3D" id="3.40.50.12650">
    <property type="match status" value="1"/>
</dbReference>
<gene>
    <name evidence="8" type="ORF">K432DRAFT_422023</name>
</gene>
<dbReference type="GO" id="GO:0036297">
    <property type="term" value="P:interstrand cross-link repair"/>
    <property type="evidence" value="ECO:0007669"/>
    <property type="project" value="TreeGrafter"/>
</dbReference>
<dbReference type="PANTHER" id="PTHR23240:SF6">
    <property type="entry name" value="DNA CROSS-LINK REPAIR 1A PROTEIN"/>
    <property type="match status" value="1"/>
</dbReference>
<keyword evidence="3" id="KW-0227">DNA damage</keyword>
<feature type="compositionally biased region" description="Acidic residues" evidence="6">
    <location>
        <begin position="170"/>
        <end position="179"/>
    </location>
</feature>
<feature type="region of interest" description="Disordered" evidence="6">
    <location>
        <begin position="345"/>
        <end position="385"/>
    </location>
</feature>
<dbReference type="Proteomes" id="UP000250266">
    <property type="component" value="Unassembled WGS sequence"/>
</dbReference>
<feature type="compositionally biased region" description="Basic and acidic residues" evidence="6">
    <location>
        <begin position="72"/>
        <end position="86"/>
    </location>
</feature>